<name>A0A4Y5FF25_9CAUD</name>
<protein>
    <submittedName>
        <fullName evidence="1">Uncharacterized protein</fullName>
    </submittedName>
</protein>
<dbReference type="Proteomes" id="UP000309991">
    <property type="component" value="Segment"/>
</dbReference>
<dbReference type="EMBL" id="MK504444">
    <property type="protein sequence ID" value="QBJ03682.1"/>
    <property type="molecule type" value="Genomic_DNA"/>
</dbReference>
<evidence type="ECO:0000313" key="1">
    <source>
        <dbReference type="EMBL" id="QBJ03682.1"/>
    </source>
</evidence>
<sequence>MKLEKAVELLQGDTFDMEEMFWSDLGGDVSAEYTLTVVDAETLLTDVNIDLDGVTDEDDLHDKVEDGLYNIMDVGSDGVEVQ</sequence>
<accession>A0A4Y5FF25</accession>
<keyword evidence="2" id="KW-1185">Reference proteome</keyword>
<proteinExistence type="predicted"/>
<organism evidence="1 2">
    <name type="scientific">Lactobacillus phage 3-521</name>
    <dbReference type="NCBI Taxonomy" id="2510943"/>
    <lineage>
        <taxon>Viruses</taxon>
        <taxon>Duplodnaviria</taxon>
        <taxon>Heunggongvirae</taxon>
        <taxon>Uroviricota</taxon>
        <taxon>Caudoviricetes</taxon>
        <taxon>Herelleviridae</taxon>
        <taxon>Watanabevirus</taxon>
        <taxon>Watanabevirus wv3521</taxon>
    </lineage>
</organism>
<reference evidence="1 2" key="1">
    <citation type="submission" date="2019-02" db="EMBL/GenBank/DDBJ databases">
        <title>Isolation of virulent Lactobacillus brevis phages.</title>
        <authorList>
            <person name="Feyereisen M."/>
            <person name="Mahony J."/>
            <person name="O'Sullivan T."/>
            <person name="van Sinderen D."/>
        </authorList>
    </citation>
    <scope>NUCLEOTIDE SEQUENCE [LARGE SCALE GENOMIC DNA]</scope>
</reference>
<evidence type="ECO:0000313" key="2">
    <source>
        <dbReference type="Proteomes" id="UP000309991"/>
    </source>
</evidence>
<gene>
    <name evidence="1" type="ORF">UCC3521_0144</name>
</gene>